<evidence type="ECO:0000313" key="3">
    <source>
        <dbReference type="Proteomes" id="UP000278085"/>
    </source>
</evidence>
<accession>A0A430HPD2</accession>
<dbReference type="AlphaFoldDB" id="A0A430HPD2"/>
<evidence type="ECO:0008006" key="4">
    <source>
        <dbReference type="Google" id="ProtNLM"/>
    </source>
</evidence>
<gene>
    <name evidence="2" type="ORF">EJB06_09425</name>
</gene>
<keyword evidence="1" id="KW-1133">Transmembrane helix</keyword>
<feature type="transmembrane region" description="Helical" evidence="1">
    <location>
        <begin position="20"/>
        <end position="43"/>
    </location>
</feature>
<protein>
    <recommendedName>
        <fullName evidence="4">Pilus assembly protein</fullName>
    </recommendedName>
</protein>
<comment type="caution">
    <text evidence="2">The sequence shown here is derived from an EMBL/GenBank/DDBJ whole genome shotgun (WGS) entry which is preliminary data.</text>
</comment>
<keyword evidence="3" id="KW-1185">Reference proteome</keyword>
<dbReference type="RefSeq" id="WP_126073747.1">
    <property type="nucleotide sequence ID" value="NZ_CP051166.1"/>
</dbReference>
<keyword evidence="1" id="KW-0472">Membrane</keyword>
<proteinExistence type="predicted"/>
<evidence type="ECO:0000313" key="2">
    <source>
        <dbReference type="EMBL" id="RSZ59376.1"/>
    </source>
</evidence>
<reference evidence="2 3" key="1">
    <citation type="submission" date="2018-12" db="EMBL/GenBank/DDBJ databases">
        <authorList>
            <person name="Yang E."/>
        </authorList>
    </citation>
    <scope>NUCLEOTIDE SEQUENCE [LARGE SCALE GENOMIC DNA]</scope>
    <source>
        <strain evidence="2 3">SOD</strain>
    </source>
</reference>
<sequence length="154" mass="17062">MKARFLPRRAPGIAHLELALLFTFVSFLLPLIFSLGRIFYIYMVLKQSTATVATYLATLPQAEWNSTTVMGNAMMNKMYQLGEKSLRDAGVAPGIPLYAAGYRCDGEIFCGGERQETVTASMMVHVPYGYTIMAELGLPETLTIYTSVTVPYAR</sequence>
<keyword evidence="1" id="KW-0812">Transmembrane</keyword>
<dbReference type="OrthoDB" id="8779270at2"/>
<dbReference type="Proteomes" id="UP000278085">
    <property type="component" value="Unassembled WGS sequence"/>
</dbReference>
<evidence type="ECO:0000256" key="1">
    <source>
        <dbReference type="SAM" id="Phobius"/>
    </source>
</evidence>
<dbReference type="EMBL" id="RXLQ01000004">
    <property type="protein sequence ID" value="RSZ59376.1"/>
    <property type="molecule type" value="Genomic_DNA"/>
</dbReference>
<name>A0A430HPD2_9BURK</name>
<organism evidence="2 3">
    <name type="scientific">Massilia atriviolacea</name>
    <dbReference type="NCBI Taxonomy" id="2495579"/>
    <lineage>
        <taxon>Bacteria</taxon>
        <taxon>Pseudomonadati</taxon>
        <taxon>Pseudomonadota</taxon>
        <taxon>Betaproteobacteria</taxon>
        <taxon>Burkholderiales</taxon>
        <taxon>Oxalobacteraceae</taxon>
        <taxon>Telluria group</taxon>
        <taxon>Massilia</taxon>
    </lineage>
</organism>